<dbReference type="EMBL" id="JBIGHY010000001">
    <property type="protein sequence ID" value="MFG6412654.1"/>
    <property type="molecule type" value="Genomic_DNA"/>
</dbReference>
<dbReference type="SUPFAM" id="SSF50965">
    <property type="entry name" value="Galactose oxidase, central domain"/>
    <property type="match status" value="1"/>
</dbReference>
<feature type="compositionally biased region" description="Low complexity" evidence="1">
    <location>
        <begin position="31"/>
        <end position="42"/>
    </location>
</feature>
<dbReference type="PROSITE" id="PS51318">
    <property type="entry name" value="TAT"/>
    <property type="match status" value="1"/>
</dbReference>
<dbReference type="InterPro" id="IPR011043">
    <property type="entry name" value="Gal_Oxase/kelch_b-propeller"/>
</dbReference>
<evidence type="ECO:0000313" key="3">
    <source>
        <dbReference type="Proteomes" id="UP001606300"/>
    </source>
</evidence>
<sequence>MTDPQRRKFLQVSALVSSGLPLVGCGGGSSGAEAATAEAAAAPKPPVPPPSPTPPSPPPPPPPPPAPPPSPVTGVSAAVLGFSTGTMQFSLVSPRAQTRAPFCLGFAFKRGDIPAGSSVAGSVGALQVTPRTTWPDGSLRFAQLAGLADVSANTPLTVRLRRADAAAAGSALGVADLKKTGVTAEVAASGLGTASFGNTEWDAPFQTWITGPQMSSWVYRKPLGSDAHLVAWLEVRLFANGAVEVLPWVENGYLMVADPTNKSATYSFKLSSSERFSAAIDLPHHCRTPLISGPALSYWLGEDPAITPRHDVAYLQATEQVPTYSARVDSTSSAAKRLVETYTPLDKANFMYQGDSMTGGGYQESIGLLPEHDVLYLTCDTPAAYGAVVRTGFAAGRYSIHYRDEKTQRPLRFSQYPNLVLPNGSPVRDVGGSTRNQYTPKGTGKIPPIWDAAHAPSVGYMAYLLTGRWYFMEQVQFAATLDYLGKGDNNVLRVGSKGLVRPCFGAWQTRACAWQWRTLAQALAVTPDSDTALRNEFVDCVHHNADDLHGTYVAQPNNPFGWIQPGEGYTNNMQFGAPWQQDFVTAAFGYSLGLGLPISAAAAAKLEAFFHWKARSAVMRLGTSSGFWYVNGAPYTMSITNAGVPDFAGGKGPWLADDAAVYAATYASKPSWFGTAEGKLAAEILPGDRAHWANLMTAMAYAVRYGVKGAGAAYQRVTSASNYAALRDAYNVAPVWSVVPARALPAWLADKPLNTWFEIPGTSGAGGSAVDAYSGMAIEERTSEILIAAAGGHNDSYDNRVVSINLSSDTPAWQQRMAPSVTVATNVAYYADGKPASRHLYSSLHFVPQVNRLMLFGLRAAWGAAHNFGKVDAFNLDTNTWDPPGTFADMPAGYYGSAQVRSTGEIISSQLKKWSPVDRKWTDVVSNPLGDSVRWPIAADARRGQLFCMQWGDGQGFDPQRMMASRVPLGSNQQIAVSFNPSTALTQWLAEKPTYAAMEYDPDHDRFIFYSGIGAAAGQFYVVKPNDGNTWDMSLLTTGTGSVKIAATPDAGIQNRLRYVPALRGFVLLARSSANLYFLRTA</sequence>
<accession>A0ABW7EGZ9</accession>
<feature type="compositionally biased region" description="Pro residues" evidence="1">
    <location>
        <begin position="43"/>
        <end position="71"/>
    </location>
</feature>
<comment type="caution">
    <text evidence="2">The sequence shown here is derived from an EMBL/GenBank/DDBJ whole genome shotgun (WGS) entry which is preliminary data.</text>
</comment>
<proteinExistence type="predicted"/>
<evidence type="ECO:0000313" key="2">
    <source>
        <dbReference type="EMBL" id="MFG6412654.1"/>
    </source>
</evidence>
<dbReference type="Proteomes" id="UP001606300">
    <property type="component" value="Unassembled WGS sequence"/>
</dbReference>
<organism evidence="2 3">
    <name type="scientific">Pelomonas dachongensis</name>
    <dbReference type="NCBI Taxonomy" id="3299029"/>
    <lineage>
        <taxon>Bacteria</taxon>
        <taxon>Pseudomonadati</taxon>
        <taxon>Pseudomonadota</taxon>
        <taxon>Betaproteobacteria</taxon>
        <taxon>Burkholderiales</taxon>
        <taxon>Sphaerotilaceae</taxon>
        <taxon>Roseateles</taxon>
    </lineage>
</organism>
<feature type="region of interest" description="Disordered" evidence="1">
    <location>
        <begin position="23"/>
        <end position="72"/>
    </location>
</feature>
<dbReference type="InterPro" id="IPR006311">
    <property type="entry name" value="TAT_signal"/>
</dbReference>
<reference evidence="2 3" key="1">
    <citation type="submission" date="2024-09" db="EMBL/GenBank/DDBJ databases">
        <title>Novel species of the genus Pelomonas and Roseateles isolated from streams.</title>
        <authorList>
            <person name="Lu H."/>
        </authorList>
    </citation>
    <scope>NUCLEOTIDE SEQUENCE [LARGE SCALE GENOMIC DNA]</scope>
    <source>
        <strain evidence="2 3">DC23W</strain>
    </source>
</reference>
<evidence type="ECO:0000256" key="1">
    <source>
        <dbReference type="SAM" id="MobiDB-lite"/>
    </source>
</evidence>
<gene>
    <name evidence="2" type="ORF">ACG02S_01955</name>
</gene>
<keyword evidence="3" id="KW-1185">Reference proteome</keyword>
<name>A0ABW7EGZ9_9BURK</name>
<protein>
    <submittedName>
        <fullName evidence="2">Uncharacterized protein</fullName>
    </submittedName>
</protein>